<keyword evidence="1" id="KW-0472">Membrane</keyword>
<evidence type="ECO:0000313" key="2">
    <source>
        <dbReference type="EMBL" id="TFK24852.1"/>
    </source>
</evidence>
<accession>A0A5C3KWN3</accession>
<dbReference type="InterPro" id="IPR009571">
    <property type="entry name" value="SUR7/Rim9-like_fungi"/>
</dbReference>
<dbReference type="AlphaFoldDB" id="A0A5C3KWN3"/>
<organism evidence="2 3">
    <name type="scientific">Coprinopsis marcescibilis</name>
    <name type="common">Agaric fungus</name>
    <name type="synonym">Psathyrella marcescibilis</name>
    <dbReference type="NCBI Taxonomy" id="230819"/>
    <lineage>
        <taxon>Eukaryota</taxon>
        <taxon>Fungi</taxon>
        <taxon>Dikarya</taxon>
        <taxon>Basidiomycota</taxon>
        <taxon>Agaricomycotina</taxon>
        <taxon>Agaricomycetes</taxon>
        <taxon>Agaricomycetidae</taxon>
        <taxon>Agaricales</taxon>
        <taxon>Agaricineae</taxon>
        <taxon>Psathyrellaceae</taxon>
        <taxon>Coprinopsis</taxon>
    </lineage>
</organism>
<dbReference type="Pfam" id="PF06687">
    <property type="entry name" value="SUR7"/>
    <property type="match status" value="1"/>
</dbReference>
<gene>
    <name evidence="2" type="ORF">FA15DRAFT_694149</name>
</gene>
<feature type="transmembrane region" description="Helical" evidence="1">
    <location>
        <begin position="178"/>
        <end position="198"/>
    </location>
</feature>
<feature type="transmembrane region" description="Helical" evidence="1">
    <location>
        <begin position="102"/>
        <end position="120"/>
    </location>
</feature>
<proteinExistence type="predicted"/>
<reference evidence="2 3" key="1">
    <citation type="journal article" date="2019" name="Nat. Ecol. Evol.">
        <title>Megaphylogeny resolves global patterns of mushroom evolution.</title>
        <authorList>
            <person name="Varga T."/>
            <person name="Krizsan K."/>
            <person name="Foldi C."/>
            <person name="Dima B."/>
            <person name="Sanchez-Garcia M."/>
            <person name="Sanchez-Ramirez S."/>
            <person name="Szollosi G.J."/>
            <person name="Szarkandi J.G."/>
            <person name="Papp V."/>
            <person name="Albert L."/>
            <person name="Andreopoulos W."/>
            <person name="Angelini C."/>
            <person name="Antonin V."/>
            <person name="Barry K.W."/>
            <person name="Bougher N.L."/>
            <person name="Buchanan P."/>
            <person name="Buyck B."/>
            <person name="Bense V."/>
            <person name="Catcheside P."/>
            <person name="Chovatia M."/>
            <person name="Cooper J."/>
            <person name="Damon W."/>
            <person name="Desjardin D."/>
            <person name="Finy P."/>
            <person name="Geml J."/>
            <person name="Haridas S."/>
            <person name="Hughes K."/>
            <person name="Justo A."/>
            <person name="Karasinski D."/>
            <person name="Kautmanova I."/>
            <person name="Kiss B."/>
            <person name="Kocsube S."/>
            <person name="Kotiranta H."/>
            <person name="LaButti K.M."/>
            <person name="Lechner B.E."/>
            <person name="Liimatainen K."/>
            <person name="Lipzen A."/>
            <person name="Lukacs Z."/>
            <person name="Mihaltcheva S."/>
            <person name="Morgado L.N."/>
            <person name="Niskanen T."/>
            <person name="Noordeloos M.E."/>
            <person name="Ohm R.A."/>
            <person name="Ortiz-Santana B."/>
            <person name="Ovrebo C."/>
            <person name="Racz N."/>
            <person name="Riley R."/>
            <person name="Savchenko A."/>
            <person name="Shiryaev A."/>
            <person name="Soop K."/>
            <person name="Spirin V."/>
            <person name="Szebenyi C."/>
            <person name="Tomsovsky M."/>
            <person name="Tulloss R.E."/>
            <person name="Uehling J."/>
            <person name="Grigoriev I.V."/>
            <person name="Vagvolgyi C."/>
            <person name="Papp T."/>
            <person name="Martin F.M."/>
            <person name="Miettinen O."/>
            <person name="Hibbett D.S."/>
            <person name="Nagy L.G."/>
        </authorList>
    </citation>
    <scope>NUCLEOTIDE SEQUENCE [LARGE SCALE GENOMIC DNA]</scope>
    <source>
        <strain evidence="2 3">CBS 121175</strain>
    </source>
</reference>
<dbReference type="STRING" id="230819.A0A5C3KWN3"/>
<keyword evidence="1" id="KW-1133">Transmembrane helix</keyword>
<evidence type="ECO:0000256" key="1">
    <source>
        <dbReference type="SAM" id="Phobius"/>
    </source>
</evidence>
<protein>
    <recommendedName>
        <fullName evidence="4">Pali-domain-containing protein</fullName>
    </recommendedName>
</protein>
<dbReference type="InterPro" id="IPR051380">
    <property type="entry name" value="pH-response_reg_palI/RIM9"/>
</dbReference>
<dbReference type="GO" id="GO:0035838">
    <property type="term" value="C:growing cell tip"/>
    <property type="evidence" value="ECO:0007669"/>
    <property type="project" value="TreeGrafter"/>
</dbReference>
<dbReference type="GO" id="GO:0032153">
    <property type="term" value="C:cell division site"/>
    <property type="evidence" value="ECO:0007669"/>
    <property type="project" value="TreeGrafter"/>
</dbReference>
<evidence type="ECO:0000313" key="3">
    <source>
        <dbReference type="Proteomes" id="UP000307440"/>
    </source>
</evidence>
<feature type="transmembrane region" description="Helical" evidence="1">
    <location>
        <begin position="132"/>
        <end position="153"/>
    </location>
</feature>
<evidence type="ECO:0008006" key="4">
    <source>
        <dbReference type="Google" id="ProtNLM"/>
    </source>
</evidence>
<keyword evidence="3" id="KW-1185">Reference proteome</keyword>
<dbReference type="Proteomes" id="UP000307440">
    <property type="component" value="Unassembled WGS sequence"/>
</dbReference>
<dbReference type="PANTHER" id="PTHR28013:SF4">
    <property type="entry name" value="MARVEL DOMAIN-CONTAINING PROTEIN"/>
    <property type="match status" value="1"/>
</dbReference>
<dbReference type="PANTHER" id="PTHR28013">
    <property type="entry name" value="PROTEIN DCV1-RELATED"/>
    <property type="match status" value="1"/>
</dbReference>
<name>A0A5C3KWN3_COPMA</name>
<sequence>MAKLWIPSNIALGIALILSLLVAISLPALPALDISRITSTKAPADRDTAAKAYHFGVWNACVWDFNDVKLCGISGAGYEFPIVKDVARLEFVMVTSAWTRGLAIHPVVTACVAIALGASVSSRNSANLLAPLISLGAAVLTTIAFAIDIAFHLRIRHIVRSSLDITNRNVDVSAGPGFWLTLVVLILCAFSGGVLIIARRREVSGGSAYPALSSQFQTGIFSRLFKK</sequence>
<keyword evidence="1" id="KW-0812">Transmembrane</keyword>
<dbReference type="EMBL" id="ML210193">
    <property type="protein sequence ID" value="TFK24852.1"/>
    <property type="molecule type" value="Genomic_DNA"/>
</dbReference>
<dbReference type="OrthoDB" id="2354757at2759"/>
<dbReference type="GO" id="GO:0005886">
    <property type="term" value="C:plasma membrane"/>
    <property type="evidence" value="ECO:0007669"/>
    <property type="project" value="InterPro"/>
</dbReference>